<dbReference type="RefSeq" id="WP_163879924.1">
    <property type="nucleotide sequence ID" value="NZ_WUEP01000013.1"/>
</dbReference>
<dbReference type="AlphaFoldDB" id="A0A6N9ZI99"/>
<proteinExistence type="predicted"/>
<reference evidence="1 2" key="1">
    <citation type="submission" date="2019-12" db="EMBL/GenBank/DDBJ databases">
        <title>Rhizobium genotypes associated with high levels of biological nitrogen fixation by grain legumes in a temperate-maritime cropping system.</title>
        <authorList>
            <person name="Maluk M."/>
            <person name="Francesc Ferrando Molina F."/>
            <person name="Lopez Del Egido L."/>
            <person name="Lafos M."/>
            <person name="Langarica-Fuentes A."/>
            <person name="Gebre Yohannes G."/>
            <person name="Young M.W."/>
            <person name="Martin P."/>
            <person name="Gantlett R."/>
            <person name="Kenicer G."/>
            <person name="Hawes C."/>
            <person name="Begg G.S."/>
            <person name="Quilliam R.S."/>
            <person name="Squire G.R."/>
            <person name="Poole P.S."/>
            <person name="Young P.W."/>
            <person name="Iannetta P.M."/>
            <person name="James E.K."/>
        </authorList>
    </citation>
    <scope>NUCLEOTIDE SEQUENCE [LARGE SCALE GENOMIC DNA]</scope>
    <source>
        <strain evidence="1 2">JHI2449</strain>
    </source>
</reference>
<name>A0A6N9ZI99_9HYPH</name>
<protein>
    <submittedName>
        <fullName evidence="1">Uncharacterized protein</fullName>
    </submittedName>
</protein>
<organism evidence="1 2">
    <name type="scientific">Rhizobium laguerreae</name>
    <dbReference type="NCBI Taxonomy" id="1076926"/>
    <lineage>
        <taxon>Bacteria</taxon>
        <taxon>Pseudomonadati</taxon>
        <taxon>Pseudomonadota</taxon>
        <taxon>Alphaproteobacteria</taxon>
        <taxon>Hyphomicrobiales</taxon>
        <taxon>Rhizobiaceae</taxon>
        <taxon>Rhizobium/Agrobacterium group</taxon>
        <taxon>Rhizobium</taxon>
    </lineage>
</organism>
<accession>A0A6N9ZI99</accession>
<comment type="caution">
    <text evidence="1">The sequence shown here is derived from an EMBL/GenBank/DDBJ whole genome shotgun (WGS) entry which is preliminary data.</text>
</comment>
<sequence>MNEKTCALPTPDQRKFLTIREAAEHSMLDTVFRAIDGAAAEVAERLEEAGLEFEPTSRDYFLFTVQQVAFVRLCGGDPHTLQGGDPEVGQRIVNNAQHIIDSYWRSGDGSHAP</sequence>
<dbReference type="EMBL" id="WUEP01000013">
    <property type="protein sequence ID" value="NEH93026.1"/>
    <property type="molecule type" value="Genomic_DNA"/>
</dbReference>
<evidence type="ECO:0000313" key="1">
    <source>
        <dbReference type="EMBL" id="NEH93026.1"/>
    </source>
</evidence>
<dbReference type="Proteomes" id="UP000468864">
    <property type="component" value="Unassembled WGS sequence"/>
</dbReference>
<gene>
    <name evidence="1" type="ORF">GR206_18700</name>
</gene>
<evidence type="ECO:0000313" key="2">
    <source>
        <dbReference type="Proteomes" id="UP000468864"/>
    </source>
</evidence>